<keyword evidence="2" id="KW-1185">Reference proteome</keyword>
<evidence type="ECO:0008006" key="3">
    <source>
        <dbReference type="Google" id="ProtNLM"/>
    </source>
</evidence>
<organism evidence="1 2">
    <name type="scientific">Roseivirga pacifica</name>
    <dbReference type="NCBI Taxonomy" id="1267423"/>
    <lineage>
        <taxon>Bacteria</taxon>
        <taxon>Pseudomonadati</taxon>
        <taxon>Bacteroidota</taxon>
        <taxon>Cytophagia</taxon>
        <taxon>Cytophagales</taxon>
        <taxon>Roseivirgaceae</taxon>
        <taxon>Roseivirga</taxon>
    </lineage>
</organism>
<dbReference type="PROSITE" id="PS51257">
    <property type="entry name" value="PROKAR_LIPOPROTEIN"/>
    <property type="match status" value="1"/>
</dbReference>
<dbReference type="STRING" id="1267423.SAMN05216290_2304"/>
<accession>A0A1I0QH85</accession>
<proteinExistence type="predicted"/>
<dbReference type="EMBL" id="FOIR01000002">
    <property type="protein sequence ID" value="SEW25990.1"/>
    <property type="molecule type" value="Genomic_DNA"/>
</dbReference>
<dbReference type="Proteomes" id="UP000199437">
    <property type="component" value="Unassembled WGS sequence"/>
</dbReference>
<sequence length="425" mass="48591">MREELYIGINDSSVKKAPFKTLTILLLGTIILSCNSETPTPPTEEDVIAYLNNNQQQISLDLAANTNEFSAFDDHFEGKEMILLGENHATQYNEVIDTKFFQYLYHRHGVRVYLGETSIGMGYFINSYINSGFDGTLQYIMANYSGSFSETLHNRARLVRLKDFNLSLPENDRITYVGIDVEHQVTIGFRVFKMLIPKPSIDAPHPNDIADLIQEMYNTRYTSYLEVINAAPYFHEKLTSSQFKNSFQAYFPEYERMVRILAGIVTKVELENDPLTFDTKREQHIAQNLAFVRSTFGNVKMYGKWGASHIWKRQLSDNYKTFVQEAIANATINIEQVASIPIFYHNSYYADKDDDFNPRPITFSVSPNMMNANKESPVVLFDLNEQGSPFKDFMMLVNGTTGSTTSYFDMAFRFSGSQASKPYAP</sequence>
<gene>
    <name evidence="1" type="ORF">SAMN05216290_2304</name>
</gene>
<dbReference type="AlphaFoldDB" id="A0A1I0QH85"/>
<evidence type="ECO:0000313" key="1">
    <source>
        <dbReference type="EMBL" id="SEW25990.1"/>
    </source>
</evidence>
<name>A0A1I0QH85_9BACT</name>
<reference evidence="2" key="1">
    <citation type="submission" date="2016-10" db="EMBL/GenBank/DDBJ databases">
        <authorList>
            <person name="Varghese N."/>
            <person name="Submissions S."/>
        </authorList>
    </citation>
    <scope>NUCLEOTIDE SEQUENCE [LARGE SCALE GENOMIC DNA]</scope>
    <source>
        <strain evidence="2">CGMCC 1.12402</strain>
    </source>
</reference>
<protein>
    <recommendedName>
        <fullName evidence="3">Erythromycin esterase homolog</fullName>
    </recommendedName>
</protein>
<evidence type="ECO:0000313" key="2">
    <source>
        <dbReference type="Proteomes" id="UP000199437"/>
    </source>
</evidence>
<dbReference type="SUPFAM" id="SSF159501">
    <property type="entry name" value="EreA/ChaN-like"/>
    <property type="match status" value="1"/>
</dbReference>